<evidence type="ECO:0000313" key="3">
    <source>
        <dbReference type="EMBL" id="PHT87729.1"/>
    </source>
</evidence>
<reference evidence="2" key="1">
    <citation type="journal article" date="2014" name="Nat. Genet.">
        <title>Genome sequence of the hot pepper provides insights into the evolution of pungency in Capsicum species.</title>
        <authorList>
            <person name="Kim S."/>
            <person name="Park M."/>
            <person name="Yeom S.I."/>
            <person name="Kim Y.M."/>
            <person name="Lee J.M."/>
            <person name="Lee H.A."/>
            <person name="Seo E."/>
            <person name="Choi J."/>
            <person name="Cheong K."/>
            <person name="Kim K.T."/>
            <person name="Jung K."/>
            <person name="Lee G.W."/>
            <person name="Oh S.K."/>
            <person name="Bae C."/>
            <person name="Kim S.B."/>
            <person name="Lee H.Y."/>
            <person name="Kim S.Y."/>
            <person name="Kim M.S."/>
            <person name="Kang B.C."/>
            <person name="Jo Y.D."/>
            <person name="Yang H.B."/>
            <person name="Jeong H.J."/>
            <person name="Kang W.H."/>
            <person name="Kwon J.K."/>
            <person name="Shin C."/>
            <person name="Lim J.Y."/>
            <person name="Park J.H."/>
            <person name="Huh J.H."/>
            <person name="Kim J.S."/>
            <person name="Kim B.D."/>
            <person name="Cohen O."/>
            <person name="Paran I."/>
            <person name="Suh M.C."/>
            <person name="Lee S.B."/>
            <person name="Kim Y.K."/>
            <person name="Shin Y."/>
            <person name="Noh S.J."/>
            <person name="Park J."/>
            <person name="Seo Y.S."/>
            <person name="Kwon S.Y."/>
            <person name="Kim H.A."/>
            <person name="Park J.M."/>
            <person name="Kim H.J."/>
            <person name="Choi S.B."/>
            <person name="Bosland P.W."/>
            <person name="Reeves G."/>
            <person name="Jo S.H."/>
            <person name="Lee B.W."/>
            <person name="Cho H.T."/>
            <person name="Choi H.S."/>
            <person name="Lee M.S."/>
            <person name="Yu Y."/>
            <person name="Do Choi Y."/>
            <person name="Park B.S."/>
            <person name="van Deynze A."/>
            <person name="Ashrafi H."/>
            <person name="Hill T."/>
            <person name="Kim W.T."/>
            <person name="Pai H.S."/>
            <person name="Ahn H.K."/>
            <person name="Yeam I."/>
            <person name="Giovannoni J.J."/>
            <person name="Rose J.K."/>
            <person name="Sorensen I."/>
            <person name="Lee S.J."/>
            <person name="Kim R.W."/>
            <person name="Choi I.Y."/>
            <person name="Choi B.S."/>
            <person name="Lim J.S."/>
            <person name="Lee Y.H."/>
            <person name="Choi D."/>
        </authorList>
    </citation>
    <scope>NUCLEOTIDE SEQUENCE [LARGE SCALE GENOMIC DNA]</scope>
</reference>
<gene>
    <name evidence="1" type="ORF">T459_07556</name>
    <name evidence="2" type="ORF">T459_08323</name>
    <name evidence="3" type="ORF">T459_09835</name>
</gene>
<dbReference type="Gramene" id="PHT87729">
    <property type="protein sequence ID" value="PHT87729"/>
    <property type="gene ID" value="T459_09835"/>
</dbReference>
<dbReference type="Gene3D" id="3.40.50.2000">
    <property type="entry name" value="Glycogen Phosphorylase B"/>
    <property type="match status" value="1"/>
</dbReference>
<sequence>MPFNLDQLPTAKYVVELGFALEVRRDENVRLEREEIAKAIRNVIVEKKEEELKAKSGELSEKIREKGI</sequence>
<protein>
    <submittedName>
        <fullName evidence="2">Uncharacterized protein</fullName>
    </submittedName>
</protein>
<dbReference type="SUPFAM" id="SSF53756">
    <property type="entry name" value="UDP-Glycosyltransferase/glycogen phosphorylase"/>
    <property type="match status" value="1"/>
</dbReference>
<evidence type="ECO:0000313" key="4">
    <source>
        <dbReference type="Proteomes" id="UP000222542"/>
    </source>
</evidence>
<comment type="caution">
    <text evidence="2">The sequence shown here is derived from an EMBL/GenBank/DDBJ whole genome shotgun (WGS) entry which is preliminary data.</text>
</comment>
<reference evidence="2 4" key="2">
    <citation type="journal article" date="2017" name="Genome Biol.">
        <title>New reference genome sequences of hot pepper reveal the massive evolution of plant disease-resistance genes by retroduplication.</title>
        <authorList>
            <person name="Kim S."/>
            <person name="Park J."/>
            <person name="Yeom S.I."/>
            <person name="Kim Y.M."/>
            <person name="Seo E."/>
            <person name="Kim K.T."/>
            <person name="Kim M.S."/>
            <person name="Lee J.M."/>
            <person name="Cheong K."/>
            <person name="Shin H.S."/>
            <person name="Kim S.B."/>
            <person name="Han K."/>
            <person name="Lee J."/>
            <person name="Park M."/>
            <person name="Lee H.A."/>
            <person name="Lee H.Y."/>
            <person name="Lee Y."/>
            <person name="Oh S."/>
            <person name="Lee J.H."/>
            <person name="Choi E."/>
            <person name="Choi E."/>
            <person name="Lee S.E."/>
            <person name="Jeon J."/>
            <person name="Kim H."/>
            <person name="Choi G."/>
            <person name="Song H."/>
            <person name="Lee J."/>
            <person name="Lee S.C."/>
            <person name="Kwon J.K."/>
            <person name="Lee H.Y."/>
            <person name="Koo N."/>
            <person name="Hong Y."/>
            <person name="Kim R.W."/>
            <person name="Kang W.H."/>
            <person name="Huh J.H."/>
            <person name="Kang B.C."/>
            <person name="Yang T.J."/>
            <person name="Lee Y.H."/>
            <person name="Bennetzen J.L."/>
            <person name="Choi D."/>
        </authorList>
    </citation>
    <scope>NUCLEOTIDE SEQUENCE [LARGE SCALE GENOMIC DNA]</scope>
    <source>
        <strain evidence="4">cv. CM334</strain>
    </source>
</reference>
<name>A0A2G2ZW62_CAPAN</name>
<evidence type="ECO:0000313" key="1">
    <source>
        <dbReference type="EMBL" id="PHT85450.1"/>
    </source>
</evidence>
<keyword evidence="4" id="KW-1185">Reference proteome</keyword>
<dbReference type="AlphaFoldDB" id="A0A2G2ZW62"/>
<proteinExistence type="predicted"/>
<evidence type="ECO:0000313" key="2">
    <source>
        <dbReference type="EMBL" id="PHT86217.1"/>
    </source>
</evidence>
<dbReference type="Gramene" id="PHT86217">
    <property type="protein sequence ID" value="PHT86217"/>
    <property type="gene ID" value="T459_08323"/>
</dbReference>
<dbReference type="EMBL" id="AYRZ02000003">
    <property type="protein sequence ID" value="PHT86217.1"/>
    <property type="molecule type" value="Genomic_DNA"/>
</dbReference>
<organism evidence="2 4">
    <name type="scientific">Capsicum annuum</name>
    <name type="common">Capsicum pepper</name>
    <dbReference type="NCBI Taxonomy" id="4072"/>
    <lineage>
        <taxon>Eukaryota</taxon>
        <taxon>Viridiplantae</taxon>
        <taxon>Streptophyta</taxon>
        <taxon>Embryophyta</taxon>
        <taxon>Tracheophyta</taxon>
        <taxon>Spermatophyta</taxon>
        <taxon>Magnoliopsida</taxon>
        <taxon>eudicotyledons</taxon>
        <taxon>Gunneridae</taxon>
        <taxon>Pentapetalae</taxon>
        <taxon>asterids</taxon>
        <taxon>lamiids</taxon>
        <taxon>Solanales</taxon>
        <taxon>Solanaceae</taxon>
        <taxon>Solanoideae</taxon>
        <taxon>Capsiceae</taxon>
        <taxon>Capsicum</taxon>
    </lineage>
</organism>
<dbReference type="EMBL" id="AYRZ02000003">
    <property type="protein sequence ID" value="PHT85450.1"/>
    <property type="molecule type" value="Genomic_DNA"/>
</dbReference>
<dbReference type="Gramene" id="PHT85450">
    <property type="protein sequence ID" value="PHT85450"/>
    <property type="gene ID" value="T459_07556"/>
</dbReference>
<accession>A0A2G2ZW62</accession>
<dbReference type="Proteomes" id="UP000222542">
    <property type="component" value="Unassembled WGS sequence"/>
</dbReference>
<dbReference type="EMBL" id="AYRZ02000003">
    <property type="protein sequence ID" value="PHT87729.1"/>
    <property type="molecule type" value="Genomic_DNA"/>
</dbReference>